<dbReference type="Pfam" id="PF00149">
    <property type="entry name" value="Metallophos"/>
    <property type="match status" value="1"/>
</dbReference>
<feature type="domain" description="Calcineurin-like phosphoesterase" evidence="1">
    <location>
        <begin position="15"/>
        <end position="77"/>
    </location>
</feature>
<comment type="caution">
    <text evidence="2">The sequence shown here is derived from an EMBL/GenBank/DDBJ whole genome shotgun (WGS) entry which is preliminary data.</text>
</comment>
<evidence type="ECO:0000259" key="1">
    <source>
        <dbReference type="Pfam" id="PF00149"/>
    </source>
</evidence>
<dbReference type="AlphaFoldDB" id="A0A5J4PV35"/>
<reference evidence="2" key="1">
    <citation type="submission" date="2019-03" db="EMBL/GenBank/DDBJ databases">
        <title>Single cell metagenomics reveals metabolic interactions within the superorganism composed of flagellate Streblomastix strix and complex community of Bacteroidetes bacteria on its surface.</title>
        <authorList>
            <person name="Treitli S.C."/>
            <person name="Kolisko M."/>
            <person name="Husnik F."/>
            <person name="Keeling P."/>
            <person name="Hampl V."/>
        </authorList>
    </citation>
    <scope>NUCLEOTIDE SEQUENCE</scope>
    <source>
        <strain evidence="2">STM</strain>
    </source>
</reference>
<accession>A0A5J4PV35</accession>
<dbReference type="SUPFAM" id="SSF56300">
    <property type="entry name" value="Metallo-dependent phosphatases"/>
    <property type="match status" value="1"/>
</dbReference>
<dbReference type="EMBL" id="SNRY01006416">
    <property type="protein sequence ID" value="KAA6312641.1"/>
    <property type="molecule type" value="Genomic_DNA"/>
</dbReference>
<dbReference type="GO" id="GO:0016787">
    <property type="term" value="F:hydrolase activity"/>
    <property type="evidence" value="ECO:0007669"/>
    <property type="project" value="InterPro"/>
</dbReference>
<protein>
    <recommendedName>
        <fullName evidence="1">Calcineurin-like phosphoesterase domain-containing protein</fullName>
    </recommendedName>
</protein>
<dbReference type="InterPro" id="IPR029052">
    <property type="entry name" value="Metallo-depent_PP-like"/>
</dbReference>
<dbReference type="Gene3D" id="3.60.21.10">
    <property type="match status" value="1"/>
</dbReference>
<gene>
    <name evidence="2" type="ORF">EZS27_036458</name>
</gene>
<organism evidence="2">
    <name type="scientific">termite gut metagenome</name>
    <dbReference type="NCBI Taxonomy" id="433724"/>
    <lineage>
        <taxon>unclassified sequences</taxon>
        <taxon>metagenomes</taxon>
        <taxon>organismal metagenomes</taxon>
    </lineage>
</organism>
<name>A0A5J4PV35_9ZZZZ</name>
<sequence length="129" mass="14991">YFGLASFDAYREKQTIWLEQQLKSKAARKAKFRIVLIHIPPYYSDDFYGTVQCRELFVPLFNKYKTDIVISAHTHEYGIFDPSMEHHFPMIIGGGPKNGKRTLIKLHVTQKNMDVTLINDSGEIFSKHI</sequence>
<feature type="non-terminal residue" evidence="2">
    <location>
        <position position="1"/>
    </location>
</feature>
<proteinExistence type="predicted"/>
<dbReference type="InterPro" id="IPR004843">
    <property type="entry name" value="Calcineurin-like_PHP"/>
</dbReference>
<evidence type="ECO:0000313" key="2">
    <source>
        <dbReference type="EMBL" id="KAA6312641.1"/>
    </source>
</evidence>